<organism evidence="2 3">
    <name type="scientific">Enterococcus gallinarum</name>
    <dbReference type="NCBI Taxonomy" id="1353"/>
    <lineage>
        <taxon>Bacteria</taxon>
        <taxon>Bacillati</taxon>
        <taxon>Bacillota</taxon>
        <taxon>Bacilli</taxon>
        <taxon>Lactobacillales</taxon>
        <taxon>Enterococcaceae</taxon>
        <taxon>Enterococcus</taxon>
    </lineage>
</organism>
<reference evidence="2" key="1">
    <citation type="submission" date="2023-03" db="EMBL/GenBank/DDBJ databases">
        <authorList>
            <person name="Shen W."/>
            <person name="Cai J."/>
        </authorList>
    </citation>
    <scope>NUCLEOTIDE SEQUENCE</scope>
    <source>
        <strain evidence="2">K69-2</strain>
    </source>
</reference>
<sequence length="223" mass="25592">MTKQLINLDFYAMKPLSKFMFPFLLVPIILGIVADLGTSIMVTLTFVAFMLNVLFSITERSNFNKLYGTLPIKKSAHILSRYLFSLIIIGITAIVSFIIFTVLSILIKGNINWLYGIQYLSLSIFIAIFFISIQYPFYYKFDYIKGSVMAILPYIACFAIGIPLINQLMKNLVFYENVMEVISYFQSNTVVLILMVLTLSLVLIMSSYLLSKKIQKKRILIYL</sequence>
<keyword evidence="1" id="KW-0472">Membrane</keyword>
<feature type="transmembrane region" description="Helical" evidence="1">
    <location>
        <begin position="40"/>
        <end position="58"/>
    </location>
</feature>
<evidence type="ECO:0000256" key="1">
    <source>
        <dbReference type="SAM" id="Phobius"/>
    </source>
</evidence>
<protein>
    <submittedName>
        <fullName evidence="2">ABC-2 transporter permease</fullName>
    </submittedName>
</protein>
<evidence type="ECO:0000313" key="3">
    <source>
        <dbReference type="Proteomes" id="UP001183682"/>
    </source>
</evidence>
<proteinExistence type="predicted"/>
<dbReference type="Pfam" id="PF13346">
    <property type="entry name" value="ABC2_membrane_5"/>
    <property type="match status" value="1"/>
</dbReference>
<keyword evidence="1" id="KW-0812">Transmembrane</keyword>
<feature type="transmembrane region" description="Helical" evidence="1">
    <location>
        <begin position="151"/>
        <end position="169"/>
    </location>
</feature>
<dbReference type="AlphaFoldDB" id="A0AAE4KZ59"/>
<gene>
    <name evidence="2" type="ORF">P7E30_17995</name>
</gene>
<dbReference type="InterPro" id="IPR025699">
    <property type="entry name" value="ABC2_memb-like"/>
</dbReference>
<dbReference type="RefSeq" id="WP_311810176.1">
    <property type="nucleotide sequence ID" value="NZ_JARPZN010000029.1"/>
</dbReference>
<feature type="transmembrane region" description="Helical" evidence="1">
    <location>
        <begin position="79"/>
        <end position="107"/>
    </location>
</feature>
<dbReference type="EMBL" id="JARPZN010000029">
    <property type="protein sequence ID" value="MDT2692061.1"/>
    <property type="molecule type" value="Genomic_DNA"/>
</dbReference>
<comment type="caution">
    <text evidence="2">The sequence shown here is derived from an EMBL/GenBank/DDBJ whole genome shotgun (WGS) entry which is preliminary data.</text>
</comment>
<keyword evidence="1" id="KW-1133">Transmembrane helix</keyword>
<dbReference type="Proteomes" id="UP001183682">
    <property type="component" value="Unassembled WGS sequence"/>
</dbReference>
<evidence type="ECO:0000313" key="2">
    <source>
        <dbReference type="EMBL" id="MDT2692061.1"/>
    </source>
</evidence>
<name>A0AAE4KZ59_ENTGA</name>
<feature type="transmembrane region" description="Helical" evidence="1">
    <location>
        <begin position="119"/>
        <end position="139"/>
    </location>
</feature>
<feature type="transmembrane region" description="Helical" evidence="1">
    <location>
        <begin position="189"/>
        <end position="210"/>
    </location>
</feature>
<accession>A0AAE4KZ59</accession>